<keyword evidence="1" id="KW-0812">Transmembrane</keyword>
<dbReference type="InterPro" id="IPR006976">
    <property type="entry name" value="VanZ-like"/>
</dbReference>
<sequence length="184" mass="18478">MGARMTSLVRSFVNPVTVGLGVVLIGLCAVLVRQARAGKGSPGAGVAALVVWVSVLVYVTLVVPSSSQLPVRVGLMPLVDTVRGLRSGAAENVLAATVANVALFVPLGLVWALSRAAVTGADGGWWRVGVGGLGVSALVEAAQWGLGFGAVTSDDLIANSAGAVLGWVVGMRVGRGVRGSELVP</sequence>
<keyword evidence="1" id="KW-0472">Membrane</keyword>
<organism evidence="3 4">
    <name type="scientific">Actinokineospora bangkokensis</name>
    <dbReference type="NCBI Taxonomy" id="1193682"/>
    <lineage>
        <taxon>Bacteria</taxon>
        <taxon>Bacillati</taxon>
        <taxon>Actinomycetota</taxon>
        <taxon>Actinomycetes</taxon>
        <taxon>Pseudonocardiales</taxon>
        <taxon>Pseudonocardiaceae</taxon>
        <taxon>Actinokineospora</taxon>
    </lineage>
</organism>
<feature type="transmembrane region" description="Helical" evidence="1">
    <location>
        <begin position="44"/>
        <end position="63"/>
    </location>
</feature>
<proteinExistence type="predicted"/>
<feature type="domain" description="VanZ-like" evidence="2">
    <location>
        <begin position="50"/>
        <end position="169"/>
    </location>
</feature>
<dbReference type="EMBL" id="MKQR01000002">
    <property type="protein sequence ID" value="OLR95322.1"/>
    <property type="molecule type" value="Genomic_DNA"/>
</dbReference>
<evidence type="ECO:0000259" key="2">
    <source>
        <dbReference type="Pfam" id="PF04892"/>
    </source>
</evidence>
<feature type="transmembrane region" description="Helical" evidence="1">
    <location>
        <begin position="12"/>
        <end position="32"/>
    </location>
</feature>
<feature type="transmembrane region" description="Helical" evidence="1">
    <location>
        <begin position="125"/>
        <end position="144"/>
    </location>
</feature>
<accession>A0A1Q9LTF8</accession>
<name>A0A1Q9LTF8_9PSEU</name>
<feature type="transmembrane region" description="Helical" evidence="1">
    <location>
        <begin position="93"/>
        <end position="113"/>
    </location>
</feature>
<protein>
    <recommendedName>
        <fullName evidence="2">VanZ-like domain-containing protein</fullName>
    </recommendedName>
</protein>
<dbReference type="Pfam" id="PF04892">
    <property type="entry name" value="VanZ"/>
    <property type="match status" value="1"/>
</dbReference>
<reference evidence="3 4" key="1">
    <citation type="submission" date="2016-10" db="EMBL/GenBank/DDBJ databases">
        <title>The Draft Genome Sequence of Actinokineospora bangkokensis 44EHWT reveals the biosynthetic pathway of antifungal compounds Thailandins with unusual extender unit butylmalonyl-CoA.</title>
        <authorList>
            <person name="Greule A."/>
            <person name="Intra B."/>
            <person name="Flemming S."/>
            <person name="Rommel M.G."/>
            <person name="Panbangred W."/>
            <person name="Bechthold A."/>
        </authorList>
    </citation>
    <scope>NUCLEOTIDE SEQUENCE [LARGE SCALE GENOMIC DNA]</scope>
    <source>
        <strain evidence="3 4">44EHW</strain>
    </source>
</reference>
<keyword evidence="1" id="KW-1133">Transmembrane helix</keyword>
<keyword evidence="4" id="KW-1185">Reference proteome</keyword>
<evidence type="ECO:0000313" key="3">
    <source>
        <dbReference type="EMBL" id="OLR95322.1"/>
    </source>
</evidence>
<dbReference type="Proteomes" id="UP000186040">
    <property type="component" value="Unassembled WGS sequence"/>
</dbReference>
<evidence type="ECO:0000313" key="4">
    <source>
        <dbReference type="Proteomes" id="UP000186040"/>
    </source>
</evidence>
<evidence type="ECO:0000256" key="1">
    <source>
        <dbReference type="SAM" id="Phobius"/>
    </source>
</evidence>
<dbReference type="AlphaFoldDB" id="A0A1Q9LTF8"/>
<gene>
    <name evidence="3" type="ORF">BJP25_06040</name>
</gene>
<comment type="caution">
    <text evidence="3">The sequence shown here is derived from an EMBL/GenBank/DDBJ whole genome shotgun (WGS) entry which is preliminary data.</text>
</comment>